<feature type="compositionally biased region" description="Polar residues" evidence="1">
    <location>
        <begin position="113"/>
        <end position="133"/>
    </location>
</feature>
<name>A0AAJ0HUV9_9PEZI</name>
<dbReference type="AlphaFoldDB" id="A0AAJ0HUV9"/>
<feature type="transmembrane region" description="Helical" evidence="2">
    <location>
        <begin position="142"/>
        <end position="164"/>
    </location>
</feature>
<feature type="compositionally biased region" description="Polar residues" evidence="1">
    <location>
        <begin position="1"/>
        <end position="21"/>
    </location>
</feature>
<keyword evidence="4" id="KW-1185">Reference proteome</keyword>
<sequence length="332" mass="34954">MDLQRQGSTSQPPPLNRNNSHSRVRFAEEEPGLEVYHPPAAKPREKAPVENAPEVYWADDRENEANLSHYTFYREDTPTPPEFDDREKAVGYGAATAVVADRAAAAGGRGHGNFSQFDTSGASSGSLGESQDGQPRINRKRLWVIVAIVLLCVTAIAVGVGVGVGKTKRTSSDAPAAAAAAASTSSVSIRASPTAASSSSRGLAGTFTTSTGPSLSSPAPQATTTTTRIITINSDCPAANNTIYSVPGSTKSFLRLCGLDYSSADGATDLVHVPTNSMAECINNCASYDQCTGCAWGYIAGDNDTGAHRCWMKKELKSSHVANNDFCFAILR</sequence>
<reference evidence="3" key="1">
    <citation type="journal article" date="2023" name="Mol. Phylogenet. Evol.">
        <title>Genome-scale phylogeny and comparative genomics of the fungal order Sordariales.</title>
        <authorList>
            <person name="Hensen N."/>
            <person name="Bonometti L."/>
            <person name="Westerberg I."/>
            <person name="Brannstrom I.O."/>
            <person name="Guillou S."/>
            <person name="Cros-Aarteil S."/>
            <person name="Calhoun S."/>
            <person name="Haridas S."/>
            <person name="Kuo A."/>
            <person name="Mondo S."/>
            <person name="Pangilinan J."/>
            <person name="Riley R."/>
            <person name="LaButti K."/>
            <person name="Andreopoulos B."/>
            <person name="Lipzen A."/>
            <person name="Chen C."/>
            <person name="Yan M."/>
            <person name="Daum C."/>
            <person name="Ng V."/>
            <person name="Clum A."/>
            <person name="Steindorff A."/>
            <person name="Ohm R.A."/>
            <person name="Martin F."/>
            <person name="Silar P."/>
            <person name="Natvig D.O."/>
            <person name="Lalanne C."/>
            <person name="Gautier V."/>
            <person name="Ament-Velasquez S.L."/>
            <person name="Kruys A."/>
            <person name="Hutchinson M.I."/>
            <person name="Powell A.J."/>
            <person name="Barry K."/>
            <person name="Miller A.N."/>
            <person name="Grigoriev I.V."/>
            <person name="Debuchy R."/>
            <person name="Gladieux P."/>
            <person name="Hiltunen Thoren M."/>
            <person name="Johannesson H."/>
        </authorList>
    </citation>
    <scope>NUCLEOTIDE SEQUENCE</scope>
    <source>
        <strain evidence="3">CBS 955.72</strain>
    </source>
</reference>
<organism evidence="3 4">
    <name type="scientific">Lasiosphaeria hispida</name>
    <dbReference type="NCBI Taxonomy" id="260671"/>
    <lineage>
        <taxon>Eukaryota</taxon>
        <taxon>Fungi</taxon>
        <taxon>Dikarya</taxon>
        <taxon>Ascomycota</taxon>
        <taxon>Pezizomycotina</taxon>
        <taxon>Sordariomycetes</taxon>
        <taxon>Sordariomycetidae</taxon>
        <taxon>Sordariales</taxon>
        <taxon>Lasiosphaeriaceae</taxon>
        <taxon>Lasiosphaeria</taxon>
    </lineage>
</organism>
<comment type="caution">
    <text evidence="3">The sequence shown here is derived from an EMBL/GenBank/DDBJ whole genome shotgun (WGS) entry which is preliminary data.</text>
</comment>
<evidence type="ECO:0000313" key="4">
    <source>
        <dbReference type="Proteomes" id="UP001275084"/>
    </source>
</evidence>
<feature type="compositionally biased region" description="Polar residues" evidence="1">
    <location>
        <begin position="206"/>
        <end position="222"/>
    </location>
</feature>
<protein>
    <recommendedName>
        <fullName evidence="5">Apple domain-containing protein</fullName>
    </recommendedName>
</protein>
<dbReference type="EMBL" id="JAUIQD010000001">
    <property type="protein sequence ID" value="KAK3363233.1"/>
    <property type="molecule type" value="Genomic_DNA"/>
</dbReference>
<feature type="region of interest" description="Disordered" evidence="1">
    <location>
        <begin position="1"/>
        <end position="49"/>
    </location>
</feature>
<evidence type="ECO:0000313" key="3">
    <source>
        <dbReference type="EMBL" id="KAK3363233.1"/>
    </source>
</evidence>
<evidence type="ECO:0000256" key="2">
    <source>
        <dbReference type="SAM" id="Phobius"/>
    </source>
</evidence>
<feature type="region of interest" description="Disordered" evidence="1">
    <location>
        <begin position="108"/>
        <end position="134"/>
    </location>
</feature>
<keyword evidence="2" id="KW-0472">Membrane</keyword>
<accession>A0AAJ0HUV9</accession>
<proteinExistence type="predicted"/>
<evidence type="ECO:0008006" key="5">
    <source>
        <dbReference type="Google" id="ProtNLM"/>
    </source>
</evidence>
<feature type="region of interest" description="Disordered" evidence="1">
    <location>
        <begin position="196"/>
        <end position="223"/>
    </location>
</feature>
<keyword evidence="2" id="KW-0812">Transmembrane</keyword>
<evidence type="ECO:0000256" key="1">
    <source>
        <dbReference type="SAM" id="MobiDB-lite"/>
    </source>
</evidence>
<keyword evidence="2" id="KW-1133">Transmembrane helix</keyword>
<gene>
    <name evidence="3" type="ORF">B0T25DRAFT_33064</name>
</gene>
<dbReference type="Proteomes" id="UP001275084">
    <property type="component" value="Unassembled WGS sequence"/>
</dbReference>
<reference evidence="3" key="2">
    <citation type="submission" date="2023-06" db="EMBL/GenBank/DDBJ databases">
        <authorList>
            <consortium name="Lawrence Berkeley National Laboratory"/>
            <person name="Haridas S."/>
            <person name="Hensen N."/>
            <person name="Bonometti L."/>
            <person name="Westerberg I."/>
            <person name="Brannstrom I.O."/>
            <person name="Guillou S."/>
            <person name="Cros-Aarteil S."/>
            <person name="Calhoun S."/>
            <person name="Kuo A."/>
            <person name="Mondo S."/>
            <person name="Pangilinan J."/>
            <person name="Riley R."/>
            <person name="Labutti K."/>
            <person name="Andreopoulos B."/>
            <person name="Lipzen A."/>
            <person name="Chen C."/>
            <person name="Yanf M."/>
            <person name="Daum C."/>
            <person name="Ng V."/>
            <person name="Clum A."/>
            <person name="Steindorff A."/>
            <person name="Ohm R."/>
            <person name="Martin F."/>
            <person name="Silar P."/>
            <person name="Natvig D."/>
            <person name="Lalanne C."/>
            <person name="Gautier V."/>
            <person name="Ament-Velasquez S.L."/>
            <person name="Kruys A."/>
            <person name="Hutchinson M.I."/>
            <person name="Powell A.J."/>
            <person name="Barry K."/>
            <person name="Miller A.N."/>
            <person name="Grigoriev I.V."/>
            <person name="Debuchy R."/>
            <person name="Gladieux P."/>
            <person name="Thoren M.H."/>
            <person name="Johannesson H."/>
        </authorList>
    </citation>
    <scope>NUCLEOTIDE SEQUENCE</scope>
    <source>
        <strain evidence="3">CBS 955.72</strain>
    </source>
</reference>